<evidence type="ECO:0000259" key="1">
    <source>
        <dbReference type="SMART" id="SM01283"/>
    </source>
</evidence>
<dbReference type="GO" id="GO:0045944">
    <property type="term" value="P:positive regulation of transcription by RNA polymerase II"/>
    <property type="evidence" value="ECO:0007669"/>
    <property type="project" value="TreeGrafter"/>
</dbReference>
<dbReference type="Pfam" id="PF14705">
    <property type="entry name" value="Costars"/>
    <property type="match status" value="1"/>
</dbReference>
<dbReference type="InterPro" id="IPR038095">
    <property type="entry name" value="Costars_sf"/>
</dbReference>
<reference evidence="3" key="1">
    <citation type="submission" date="2022-11" db="UniProtKB">
        <authorList>
            <consortium name="WormBaseParasite"/>
        </authorList>
    </citation>
    <scope>IDENTIFICATION</scope>
</reference>
<dbReference type="InterPro" id="IPR027817">
    <property type="entry name" value="Costars_dom"/>
</dbReference>
<dbReference type="SMART" id="SM01283">
    <property type="entry name" value="Costars"/>
    <property type="match status" value="1"/>
</dbReference>
<dbReference type="GO" id="GO:0030017">
    <property type="term" value="C:sarcomere"/>
    <property type="evidence" value="ECO:0007669"/>
    <property type="project" value="TreeGrafter"/>
</dbReference>
<organism evidence="2 3">
    <name type="scientific">Romanomermis culicivorax</name>
    <name type="common">Nematode worm</name>
    <dbReference type="NCBI Taxonomy" id="13658"/>
    <lineage>
        <taxon>Eukaryota</taxon>
        <taxon>Metazoa</taxon>
        <taxon>Ecdysozoa</taxon>
        <taxon>Nematoda</taxon>
        <taxon>Enoplea</taxon>
        <taxon>Dorylaimia</taxon>
        <taxon>Mermithida</taxon>
        <taxon>Mermithoidea</taxon>
        <taxon>Mermithidae</taxon>
        <taxon>Romanomermis</taxon>
    </lineage>
</organism>
<evidence type="ECO:0000313" key="2">
    <source>
        <dbReference type="Proteomes" id="UP000887565"/>
    </source>
</evidence>
<dbReference type="AlphaFoldDB" id="A0A915HYD2"/>
<dbReference type="WBParaSite" id="nRc.2.0.1.t06433-RA">
    <property type="protein sequence ID" value="nRc.2.0.1.t06433-RA"/>
    <property type="gene ID" value="nRc.2.0.1.g06433"/>
</dbReference>
<proteinExistence type="predicted"/>
<dbReference type="Gene3D" id="1.10.10.1540">
    <property type="entry name" value="Costar domain"/>
    <property type="match status" value="1"/>
</dbReference>
<evidence type="ECO:0000313" key="3">
    <source>
        <dbReference type="WBParaSite" id="nRc.2.0.1.t06433-RA"/>
    </source>
</evidence>
<protein>
    <submittedName>
        <fullName evidence="3">Costars domain-containing protein</fullName>
    </submittedName>
</protein>
<dbReference type="GO" id="GO:0035025">
    <property type="term" value="P:positive regulation of Rho protein signal transduction"/>
    <property type="evidence" value="ECO:0007669"/>
    <property type="project" value="InterPro"/>
</dbReference>
<accession>A0A915HYD2</accession>
<dbReference type="Proteomes" id="UP000887565">
    <property type="component" value="Unplaced"/>
</dbReference>
<feature type="domain" description="Costars" evidence="1">
    <location>
        <begin position="98"/>
        <end position="174"/>
    </location>
</feature>
<dbReference type="PANTHER" id="PTHR22739:SF7">
    <property type="entry name" value="EG:152A3.3 PROTEIN-RELATED"/>
    <property type="match status" value="1"/>
</dbReference>
<keyword evidence="2" id="KW-1185">Reference proteome</keyword>
<dbReference type="PANTHER" id="PTHR22739">
    <property type="entry name" value="STRIATED MUSCLE ACTIVATOR OF RHO-DEPENDENT SIGNALING-RELATED"/>
    <property type="match status" value="1"/>
</dbReference>
<dbReference type="InterPro" id="IPR026111">
    <property type="entry name" value="Abra"/>
</dbReference>
<name>A0A915HYD2_ROMCU</name>
<dbReference type="GO" id="GO:0003779">
    <property type="term" value="F:actin binding"/>
    <property type="evidence" value="ECO:0007669"/>
    <property type="project" value="InterPro"/>
</dbReference>
<sequence>MASSHLNLNLNHSTKIDRDLKSVQLGTLKKLKKATFRANMQMSKTQIHTTTISPPKIYQADDVFSPHWRPPKFDKNAPDYGRPAKGSLTEKRGIEAGHHICKEIVYLCEIIDEYGTRKDDGSCVIEFGKLFNIYTFISDKLVGMLLRARRHKIVAFEGEMLFQRRDDAVPVVLLKPLAENKHVINFKC</sequence>